<comment type="caution">
    <text evidence="6">The sequence shown here is derived from an EMBL/GenBank/DDBJ whole genome shotgun (WGS) entry which is preliminary data.</text>
</comment>
<keyword evidence="4" id="KW-0408">Iron</keyword>
<protein>
    <submittedName>
        <fullName evidence="6">Tricarballylate dehydrogenase</fullName>
    </submittedName>
</protein>
<dbReference type="InterPro" id="IPR036188">
    <property type="entry name" value="FAD/NAD-bd_sf"/>
</dbReference>
<proteinExistence type="predicted"/>
<evidence type="ECO:0000256" key="1">
    <source>
        <dbReference type="ARBA" id="ARBA00022485"/>
    </source>
</evidence>
<dbReference type="Gene3D" id="3.50.50.60">
    <property type="entry name" value="FAD/NAD(P)-binding domain"/>
    <property type="match status" value="1"/>
</dbReference>
<dbReference type="GO" id="GO:0051539">
    <property type="term" value="F:4 iron, 4 sulfur cluster binding"/>
    <property type="evidence" value="ECO:0007669"/>
    <property type="project" value="UniProtKB-KW"/>
</dbReference>
<keyword evidence="2" id="KW-0479">Metal-binding</keyword>
<dbReference type="PANTHER" id="PTHR43498">
    <property type="entry name" value="FERREDOXIN:COB-COM HETERODISULFIDE REDUCTASE SUBUNIT A"/>
    <property type="match status" value="1"/>
</dbReference>
<keyword evidence="1" id="KW-0004">4Fe-4S</keyword>
<dbReference type="InterPro" id="IPR039650">
    <property type="entry name" value="HdrA-like"/>
</dbReference>
<keyword evidence="7" id="KW-1185">Reference proteome</keyword>
<dbReference type="PANTHER" id="PTHR43498:SF1">
    <property type="entry name" value="COB--COM HETERODISULFIDE REDUCTASE IRON-SULFUR SUBUNIT A"/>
    <property type="match status" value="1"/>
</dbReference>
<keyword evidence="5" id="KW-0411">Iron-sulfur</keyword>
<keyword evidence="3" id="KW-0560">Oxidoreductase</keyword>
<accession>A0A090MTT5</accession>
<dbReference type="RefSeq" id="WP_009340241.1">
    <property type="nucleotide sequence ID" value="NZ_CCAZ020000001.1"/>
</dbReference>
<evidence type="ECO:0000313" key="6">
    <source>
        <dbReference type="EMBL" id="CEG09034.1"/>
    </source>
</evidence>
<evidence type="ECO:0000256" key="3">
    <source>
        <dbReference type="ARBA" id="ARBA00023002"/>
    </source>
</evidence>
<evidence type="ECO:0000256" key="2">
    <source>
        <dbReference type="ARBA" id="ARBA00022723"/>
    </source>
</evidence>
<dbReference type="Pfam" id="PF12831">
    <property type="entry name" value="FAD_oxidored"/>
    <property type="match status" value="1"/>
</dbReference>
<evidence type="ECO:0000256" key="4">
    <source>
        <dbReference type="ARBA" id="ARBA00023004"/>
    </source>
</evidence>
<sequence length="460" mass="48961">MRQIEEPARQIPVLMNADIVVVGGGTTGPLAAIAAARQGKSVVLIERFGSLGGNLTLGLNTKPSGSLLGGLPLEIWNLARSTGAAGDDYIAKTKTGGVTIASPCDPEIMKMLLTRLCADAGVQILFETLVSRPVMEGNTIIGVVVENKAGRSFIGGKVVVDCSADGDVAAAAGAPFTMGSGEDGRDLKMQPVGMYFTMADVDLHALARWARTTDDVPAQAIPETDDKLDYGLWLTGFNKTVKAYKDRTGIDLPRENITLKTANGLMYVNATRVLDVDVFSPVEFSAAIIDCYRQIEEYARFLIACVPGFEKARISQISPVLGVRETRHIQGEYTLTADDVLKGTPFDDTIAVDVSAFDVHAPKGEDVDFQGLKPYEIPYRCMVPMGVEQLLVAGRCISADHVAHGRSRNMPACMATGQAAGFAASIAVSSNTTVRNVSMDGLQALLRKAGMPLHASDLPQ</sequence>
<dbReference type="GO" id="GO:0016491">
    <property type="term" value="F:oxidoreductase activity"/>
    <property type="evidence" value="ECO:0007669"/>
    <property type="project" value="UniProtKB-KW"/>
</dbReference>
<dbReference type="SUPFAM" id="SSF51905">
    <property type="entry name" value="FAD/NAD(P)-binding domain"/>
    <property type="match status" value="1"/>
</dbReference>
<gene>
    <name evidence="6" type="ORF">BN961_02455</name>
</gene>
<dbReference type="EMBL" id="CCAZ020000001">
    <property type="protein sequence ID" value="CEG09034.1"/>
    <property type="molecule type" value="Genomic_DNA"/>
</dbReference>
<dbReference type="STRING" id="1035.BN961_02455"/>
<dbReference type="GO" id="GO:0046872">
    <property type="term" value="F:metal ion binding"/>
    <property type="evidence" value="ECO:0007669"/>
    <property type="project" value="UniProtKB-KW"/>
</dbReference>
<dbReference type="AlphaFoldDB" id="A0A090MTT5"/>
<evidence type="ECO:0000313" key="7">
    <source>
        <dbReference type="Proteomes" id="UP000035762"/>
    </source>
</evidence>
<dbReference type="OrthoDB" id="9777740at2"/>
<name>A0A090MTT5_AFIFE</name>
<organism evidence="6 7">
    <name type="scientific">Afipia felis</name>
    <name type="common">Cat scratch disease bacillus</name>
    <dbReference type="NCBI Taxonomy" id="1035"/>
    <lineage>
        <taxon>Bacteria</taxon>
        <taxon>Pseudomonadati</taxon>
        <taxon>Pseudomonadota</taxon>
        <taxon>Alphaproteobacteria</taxon>
        <taxon>Hyphomicrobiales</taxon>
        <taxon>Nitrobacteraceae</taxon>
        <taxon>Afipia</taxon>
    </lineage>
</organism>
<reference evidence="6 7" key="1">
    <citation type="journal article" date="2014" name="Genome Announc.">
        <title>Genome Sequence of Afipia felis Strain 76713, Isolated in Hospital Water Using an Amoeba Co-Culture Procedure.</title>
        <authorList>
            <person name="Benamar S."/>
            <person name="La Scola B."/>
            <person name="Croce O."/>
        </authorList>
    </citation>
    <scope>NUCLEOTIDE SEQUENCE [LARGE SCALE GENOMIC DNA]</scope>
    <source>
        <strain evidence="6 7">76713</strain>
    </source>
</reference>
<evidence type="ECO:0000256" key="5">
    <source>
        <dbReference type="ARBA" id="ARBA00023014"/>
    </source>
</evidence>
<dbReference type="Proteomes" id="UP000035762">
    <property type="component" value="Unassembled WGS sequence"/>
</dbReference>